<accession>A0A9D4A719</accession>
<name>A0A9D4A719_9ROSI</name>
<sequence length="53" mass="6032">MDIDLVLGEEQLTPLLAESTCDVKRDFESKQFWLFSESHFLCFECTSGIVSDA</sequence>
<keyword evidence="2" id="KW-1185">Reference proteome</keyword>
<organism evidence="1 2">
    <name type="scientific">Gossypium stocksii</name>
    <dbReference type="NCBI Taxonomy" id="47602"/>
    <lineage>
        <taxon>Eukaryota</taxon>
        <taxon>Viridiplantae</taxon>
        <taxon>Streptophyta</taxon>
        <taxon>Embryophyta</taxon>
        <taxon>Tracheophyta</taxon>
        <taxon>Spermatophyta</taxon>
        <taxon>Magnoliopsida</taxon>
        <taxon>eudicotyledons</taxon>
        <taxon>Gunneridae</taxon>
        <taxon>Pentapetalae</taxon>
        <taxon>rosids</taxon>
        <taxon>malvids</taxon>
        <taxon>Malvales</taxon>
        <taxon>Malvaceae</taxon>
        <taxon>Malvoideae</taxon>
        <taxon>Gossypium</taxon>
    </lineage>
</organism>
<comment type="caution">
    <text evidence="1">The sequence shown here is derived from an EMBL/GenBank/DDBJ whole genome shotgun (WGS) entry which is preliminary data.</text>
</comment>
<proteinExistence type="predicted"/>
<evidence type="ECO:0000313" key="2">
    <source>
        <dbReference type="Proteomes" id="UP000828251"/>
    </source>
</evidence>
<dbReference type="Proteomes" id="UP000828251">
    <property type="component" value="Unassembled WGS sequence"/>
</dbReference>
<dbReference type="AlphaFoldDB" id="A0A9D4A719"/>
<dbReference type="EMBL" id="JAIQCV010000006">
    <property type="protein sequence ID" value="KAH1092109.1"/>
    <property type="molecule type" value="Genomic_DNA"/>
</dbReference>
<evidence type="ECO:0000313" key="1">
    <source>
        <dbReference type="EMBL" id="KAH1092109.1"/>
    </source>
</evidence>
<protein>
    <submittedName>
        <fullName evidence="1">Uncharacterized protein</fullName>
    </submittedName>
</protein>
<gene>
    <name evidence="1" type="ORF">J1N35_019366</name>
</gene>
<reference evidence="1 2" key="1">
    <citation type="journal article" date="2021" name="Plant Biotechnol. J.">
        <title>Multi-omics assisted identification of the key and species-specific regulatory components of drought-tolerant mechanisms in Gossypium stocksii.</title>
        <authorList>
            <person name="Yu D."/>
            <person name="Ke L."/>
            <person name="Zhang D."/>
            <person name="Wu Y."/>
            <person name="Sun Y."/>
            <person name="Mei J."/>
            <person name="Sun J."/>
            <person name="Sun Y."/>
        </authorList>
    </citation>
    <scope>NUCLEOTIDE SEQUENCE [LARGE SCALE GENOMIC DNA]</scope>
    <source>
        <strain evidence="2">cv. E1</strain>
        <tissue evidence="1">Leaf</tissue>
    </source>
</reference>